<organism evidence="1 2">
    <name type="scientific">Aestuariispira insulae</name>
    <dbReference type="NCBI Taxonomy" id="1461337"/>
    <lineage>
        <taxon>Bacteria</taxon>
        <taxon>Pseudomonadati</taxon>
        <taxon>Pseudomonadota</taxon>
        <taxon>Alphaproteobacteria</taxon>
        <taxon>Rhodospirillales</taxon>
        <taxon>Kiloniellaceae</taxon>
        <taxon>Aestuariispira</taxon>
    </lineage>
</organism>
<dbReference type="EMBL" id="QRDW01000010">
    <property type="protein sequence ID" value="RED46211.1"/>
    <property type="molecule type" value="Genomic_DNA"/>
</dbReference>
<reference evidence="1 2" key="1">
    <citation type="submission" date="2018-07" db="EMBL/GenBank/DDBJ databases">
        <title>Genomic Encyclopedia of Type Strains, Phase III (KMG-III): the genomes of soil and plant-associated and newly described type strains.</title>
        <authorList>
            <person name="Whitman W."/>
        </authorList>
    </citation>
    <scope>NUCLEOTIDE SEQUENCE [LARGE SCALE GENOMIC DNA]</scope>
    <source>
        <strain evidence="1 2">CECT 8488</strain>
    </source>
</reference>
<evidence type="ECO:0000313" key="1">
    <source>
        <dbReference type="EMBL" id="RED46211.1"/>
    </source>
</evidence>
<protein>
    <submittedName>
        <fullName evidence="1">Uncharacterized protein</fullName>
    </submittedName>
</protein>
<dbReference type="RefSeq" id="WP_115938219.1">
    <property type="nucleotide sequence ID" value="NZ_QRDW01000010.1"/>
</dbReference>
<gene>
    <name evidence="1" type="ORF">DFP90_110121</name>
</gene>
<dbReference type="AlphaFoldDB" id="A0A3D9HAK5"/>
<sequence>MELPPKSSFAIFLSFWLAAGNSTISEAQDKMRVGGITIMGHRLIEDRTPVEVASSASPAFAAMFDTLSFPDPCGWQVKNCRFTKANAENLIRKHKLNLLMMAAPDRQKPASSNRDEINQSFGLPARHTYFVVEAYDSDCQPTIKAKRISTRAGQDRIAAAIREVFASAEQARTAFPDCQQP</sequence>
<name>A0A3D9HAK5_9PROT</name>
<evidence type="ECO:0000313" key="2">
    <source>
        <dbReference type="Proteomes" id="UP000256845"/>
    </source>
</evidence>
<proteinExistence type="predicted"/>
<comment type="caution">
    <text evidence="1">The sequence shown here is derived from an EMBL/GenBank/DDBJ whole genome shotgun (WGS) entry which is preliminary data.</text>
</comment>
<accession>A0A3D9HAK5</accession>
<keyword evidence="2" id="KW-1185">Reference proteome</keyword>
<dbReference type="Proteomes" id="UP000256845">
    <property type="component" value="Unassembled WGS sequence"/>
</dbReference>